<feature type="domain" description="Response regulatory" evidence="2">
    <location>
        <begin position="10"/>
        <end position="133"/>
    </location>
</feature>
<dbReference type="Proteomes" id="UP000308430">
    <property type="component" value="Unassembled WGS sequence"/>
</dbReference>
<feature type="modified residue" description="4-aspartylphosphate" evidence="1">
    <location>
        <position position="66"/>
    </location>
</feature>
<name>A0A4V3WBN1_9RHOO</name>
<dbReference type="GO" id="GO:0000160">
    <property type="term" value="P:phosphorelay signal transduction system"/>
    <property type="evidence" value="ECO:0007669"/>
    <property type="project" value="InterPro"/>
</dbReference>
<proteinExistence type="predicted"/>
<dbReference type="InterPro" id="IPR052893">
    <property type="entry name" value="TCS_response_regulator"/>
</dbReference>
<reference evidence="3 4" key="1">
    <citation type="submission" date="2019-04" db="EMBL/GenBank/DDBJ databases">
        <title>Azoarcus nasutitermitis sp. nov. isolated from termite nest.</title>
        <authorList>
            <person name="Lin S.-Y."/>
            <person name="Hameed A."/>
            <person name="Hsu Y.-H."/>
            <person name="Young C.-C."/>
        </authorList>
    </citation>
    <scope>NUCLEOTIDE SEQUENCE [LARGE SCALE GENOMIC DNA]</scope>
    <source>
        <strain evidence="3 4">CC-YHH838</strain>
    </source>
</reference>
<evidence type="ECO:0000313" key="3">
    <source>
        <dbReference type="EMBL" id="THF63873.1"/>
    </source>
</evidence>
<evidence type="ECO:0000256" key="1">
    <source>
        <dbReference type="PROSITE-ProRule" id="PRU00169"/>
    </source>
</evidence>
<dbReference type="SMART" id="SM00448">
    <property type="entry name" value="REC"/>
    <property type="match status" value="1"/>
</dbReference>
<keyword evidence="4" id="KW-1185">Reference proteome</keyword>
<dbReference type="OrthoDB" id="9793549at2"/>
<dbReference type="EMBL" id="SSOC01000005">
    <property type="protein sequence ID" value="THF63873.1"/>
    <property type="molecule type" value="Genomic_DNA"/>
</dbReference>
<dbReference type="Gene3D" id="3.40.50.2300">
    <property type="match status" value="1"/>
</dbReference>
<dbReference type="InterPro" id="IPR001789">
    <property type="entry name" value="Sig_transdc_resp-reg_receiver"/>
</dbReference>
<comment type="caution">
    <text evidence="3">The sequence shown here is derived from an EMBL/GenBank/DDBJ whole genome shotgun (WGS) entry which is preliminary data.</text>
</comment>
<gene>
    <name evidence="3" type="ORF">E6C76_14940</name>
</gene>
<dbReference type="PANTHER" id="PTHR44520">
    <property type="entry name" value="RESPONSE REGULATOR RCP1-RELATED"/>
    <property type="match status" value="1"/>
</dbReference>
<dbReference type="Pfam" id="PF00072">
    <property type="entry name" value="Response_reg"/>
    <property type="match status" value="1"/>
</dbReference>
<dbReference type="PROSITE" id="PS50110">
    <property type="entry name" value="RESPONSE_REGULATORY"/>
    <property type="match status" value="1"/>
</dbReference>
<dbReference type="CDD" id="cd17557">
    <property type="entry name" value="REC_Rcp-like"/>
    <property type="match status" value="1"/>
</dbReference>
<sequence length="145" mass="16201">MNDPLSPARSILLVEDNPADLDLTRRAFTRSRLVNPLLVARDGQEALDFVPRWEAGEPLPLVVLLDLKLPRVHGLEVLRQYRENPVSRGVPVVVLTTSSEDADIDTAYQLGANSYILKPVGFDKFIQVAGQIELYWCALNVPPRN</sequence>
<accession>A0A4V3WBN1</accession>
<organism evidence="3 4">
    <name type="scientific">Pseudothauera nasutitermitis</name>
    <dbReference type="NCBI Taxonomy" id="2565930"/>
    <lineage>
        <taxon>Bacteria</taxon>
        <taxon>Pseudomonadati</taxon>
        <taxon>Pseudomonadota</taxon>
        <taxon>Betaproteobacteria</taxon>
        <taxon>Rhodocyclales</taxon>
        <taxon>Zoogloeaceae</taxon>
        <taxon>Pseudothauera</taxon>
    </lineage>
</organism>
<keyword evidence="1" id="KW-0597">Phosphoprotein</keyword>
<dbReference type="InterPro" id="IPR011006">
    <property type="entry name" value="CheY-like_superfamily"/>
</dbReference>
<evidence type="ECO:0000259" key="2">
    <source>
        <dbReference type="PROSITE" id="PS50110"/>
    </source>
</evidence>
<dbReference type="RefSeq" id="WP_136349034.1">
    <property type="nucleotide sequence ID" value="NZ_SSOC01000005.1"/>
</dbReference>
<evidence type="ECO:0000313" key="4">
    <source>
        <dbReference type="Proteomes" id="UP000308430"/>
    </source>
</evidence>
<protein>
    <submittedName>
        <fullName evidence="3">Response regulator</fullName>
    </submittedName>
</protein>
<dbReference type="PANTHER" id="PTHR44520:SF1">
    <property type="entry name" value="TWO-COMPONENT SYSTEM REGULATORY PROTEIN"/>
    <property type="match status" value="1"/>
</dbReference>
<dbReference type="AlphaFoldDB" id="A0A4V3WBN1"/>
<dbReference type="SUPFAM" id="SSF52172">
    <property type="entry name" value="CheY-like"/>
    <property type="match status" value="1"/>
</dbReference>